<protein>
    <recommendedName>
        <fullName evidence="4 5">Large ribosomal subunit protein uL29</fullName>
    </recommendedName>
</protein>
<comment type="similarity">
    <text evidence="1 5">Belongs to the universal ribosomal protein uL29 family.</text>
</comment>
<evidence type="ECO:0000256" key="3">
    <source>
        <dbReference type="ARBA" id="ARBA00023274"/>
    </source>
</evidence>
<dbReference type="EMBL" id="VLPL01000011">
    <property type="protein sequence ID" value="TSJ39830.1"/>
    <property type="molecule type" value="Genomic_DNA"/>
</dbReference>
<reference evidence="6 7" key="1">
    <citation type="submission" date="2019-07" db="EMBL/GenBank/DDBJ databases">
        <authorList>
            <person name="Huq M.A."/>
        </authorList>
    </citation>
    <scope>NUCLEOTIDE SEQUENCE [LARGE SCALE GENOMIC DNA]</scope>
    <source>
        <strain evidence="6 7">MAH-3</strain>
    </source>
</reference>
<dbReference type="InterPro" id="IPR036049">
    <property type="entry name" value="Ribosomal_uL29_sf"/>
</dbReference>
<dbReference type="OrthoDB" id="5296761at2"/>
<dbReference type="HAMAP" id="MF_00374">
    <property type="entry name" value="Ribosomal_uL29"/>
    <property type="match status" value="1"/>
</dbReference>
<evidence type="ECO:0000256" key="1">
    <source>
        <dbReference type="ARBA" id="ARBA00009254"/>
    </source>
</evidence>
<dbReference type="GO" id="GO:0003735">
    <property type="term" value="F:structural constituent of ribosome"/>
    <property type="evidence" value="ECO:0007669"/>
    <property type="project" value="InterPro"/>
</dbReference>
<evidence type="ECO:0000313" key="7">
    <source>
        <dbReference type="Proteomes" id="UP000316008"/>
    </source>
</evidence>
<dbReference type="GO" id="GO:0005840">
    <property type="term" value="C:ribosome"/>
    <property type="evidence" value="ECO:0007669"/>
    <property type="project" value="UniProtKB-KW"/>
</dbReference>
<evidence type="ECO:0000313" key="6">
    <source>
        <dbReference type="EMBL" id="TSJ39830.1"/>
    </source>
</evidence>
<dbReference type="RefSeq" id="WP_144334495.1">
    <property type="nucleotide sequence ID" value="NZ_VLPL01000011.1"/>
</dbReference>
<accession>A0A556MIT2</accession>
<dbReference type="Gene3D" id="1.10.287.310">
    <property type="match status" value="1"/>
</dbReference>
<comment type="caution">
    <text evidence="6">The sequence shown here is derived from an EMBL/GenBank/DDBJ whole genome shotgun (WGS) entry which is preliminary data.</text>
</comment>
<keyword evidence="3 5" id="KW-0687">Ribonucleoprotein</keyword>
<sequence>MKKKEDLSKLSVEDLQKQIVSATEAQAKLKLGHKVTPLENPIVIRNNRKAIARLNTELTKRQNQA</sequence>
<keyword evidence="2 5" id="KW-0689">Ribosomal protein</keyword>
<gene>
    <name evidence="5" type="primary">rpmC</name>
    <name evidence="6" type="ORF">FO442_17395</name>
</gene>
<dbReference type="Pfam" id="PF00831">
    <property type="entry name" value="Ribosomal_L29"/>
    <property type="match status" value="1"/>
</dbReference>
<organism evidence="6 7">
    <name type="scientific">Fluviicola chungangensis</name>
    <dbReference type="NCBI Taxonomy" id="2597671"/>
    <lineage>
        <taxon>Bacteria</taxon>
        <taxon>Pseudomonadati</taxon>
        <taxon>Bacteroidota</taxon>
        <taxon>Flavobacteriia</taxon>
        <taxon>Flavobacteriales</taxon>
        <taxon>Crocinitomicaceae</taxon>
        <taxon>Fluviicola</taxon>
    </lineage>
</organism>
<evidence type="ECO:0000256" key="4">
    <source>
        <dbReference type="ARBA" id="ARBA00035204"/>
    </source>
</evidence>
<dbReference type="NCBIfam" id="TIGR00012">
    <property type="entry name" value="L29"/>
    <property type="match status" value="1"/>
</dbReference>
<dbReference type="AlphaFoldDB" id="A0A556MIT2"/>
<dbReference type="InterPro" id="IPR001854">
    <property type="entry name" value="Ribosomal_uL29"/>
</dbReference>
<dbReference type="SUPFAM" id="SSF46561">
    <property type="entry name" value="Ribosomal protein L29 (L29p)"/>
    <property type="match status" value="1"/>
</dbReference>
<dbReference type="GO" id="GO:0006412">
    <property type="term" value="P:translation"/>
    <property type="evidence" value="ECO:0007669"/>
    <property type="project" value="UniProtKB-UniRule"/>
</dbReference>
<evidence type="ECO:0000256" key="2">
    <source>
        <dbReference type="ARBA" id="ARBA00022980"/>
    </source>
</evidence>
<dbReference type="Proteomes" id="UP000316008">
    <property type="component" value="Unassembled WGS sequence"/>
</dbReference>
<dbReference type="GO" id="GO:1990904">
    <property type="term" value="C:ribonucleoprotein complex"/>
    <property type="evidence" value="ECO:0007669"/>
    <property type="project" value="UniProtKB-KW"/>
</dbReference>
<name>A0A556MIT2_9FLAO</name>
<proteinExistence type="inferred from homology"/>
<keyword evidence="7" id="KW-1185">Reference proteome</keyword>
<evidence type="ECO:0000256" key="5">
    <source>
        <dbReference type="HAMAP-Rule" id="MF_00374"/>
    </source>
</evidence>